<sequence length="434" mass="49799">MSITQHINIRQAELIERMARFIDVDGKVSFLFKGVYTKHNSEWSLLSGCVKLNTSLVNGDNQECFQEYPEYLFVCRIMDFVPADMLQRLHGEEDIFVPEIEKSKAQNEDINWSESLVPSHISGSKFPIRRYSARLSNNVQCFESKLVAFNLEFHPSAIEYVKKFIGLKHFNGSSDRGELRIDIPDLRGYLDINDKGVRYKSCSKVAMSVVGSIDGEPVNLLPDQDVYLFEKDQPSDIELWLVTDSNEIVDYCSSSEWEYQYGTQTSKRDQSQLLKIIAAGESEHCEFKKYIDLVTKKNSKAYDIEKTVCALSNHQGGRLFIGVDDETCIVGINEGCNRDYKNESEEKNIELYRKSVEKRLQESLKKNQCFKTYLLEQQGLVVLVVEVQKTSGLNYILPKNETFIRRGASSPKMTLSEVQLYPIERDALGRDILF</sequence>
<organism evidence="2 3">
    <name type="scientific">Saccharophagus degradans</name>
    <dbReference type="NCBI Taxonomy" id="86304"/>
    <lineage>
        <taxon>Bacteria</taxon>
        <taxon>Pseudomonadati</taxon>
        <taxon>Pseudomonadota</taxon>
        <taxon>Gammaproteobacteria</taxon>
        <taxon>Cellvibrionales</taxon>
        <taxon>Cellvibrionaceae</taxon>
        <taxon>Saccharophagus</taxon>
    </lineage>
</organism>
<dbReference type="AlphaFoldDB" id="A0AAW7XBE1"/>
<evidence type="ECO:0000313" key="3">
    <source>
        <dbReference type="Proteomes" id="UP001169760"/>
    </source>
</evidence>
<dbReference type="Proteomes" id="UP001169760">
    <property type="component" value="Unassembled WGS sequence"/>
</dbReference>
<accession>A0AAW7XBE1</accession>
<dbReference type="RefSeq" id="WP_303493323.1">
    <property type="nucleotide sequence ID" value="NZ_JAUOPB010000011.1"/>
</dbReference>
<dbReference type="PANTHER" id="PTHR30595:SF6">
    <property type="entry name" value="SCHLAFEN ALBA-2 DOMAIN-CONTAINING PROTEIN"/>
    <property type="match status" value="1"/>
</dbReference>
<dbReference type="Pfam" id="PF04326">
    <property type="entry name" value="SLFN_AlbA_2"/>
    <property type="match status" value="1"/>
</dbReference>
<keyword evidence="2" id="KW-0547">Nucleotide-binding</keyword>
<feature type="domain" description="Schlafen AlbA-2" evidence="1">
    <location>
        <begin position="281"/>
        <end position="413"/>
    </location>
</feature>
<evidence type="ECO:0000259" key="1">
    <source>
        <dbReference type="Pfam" id="PF04326"/>
    </source>
</evidence>
<gene>
    <name evidence="2" type="ORF">Q4521_14790</name>
</gene>
<reference evidence="2" key="1">
    <citation type="submission" date="2023-07" db="EMBL/GenBank/DDBJ databases">
        <title>Genome content predicts the carbon catabolic preferences of heterotrophic bacteria.</title>
        <authorList>
            <person name="Gralka M."/>
        </authorList>
    </citation>
    <scope>NUCLEOTIDE SEQUENCE</scope>
    <source>
        <strain evidence="2">I3M17_2</strain>
    </source>
</reference>
<comment type="caution">
    <text evidence="2">The sequence shown here is derived from an EMBL/GenBank/DDBJ whole genome shotgun (WGS) entry which is preliminary data.</text>
</comment>
<protein>
    <submittedName>
        <fullName evidence="2">ATP-binding protein</fullName>
    </submittedName>
</protein>
<name>A0AAW7XBE1_9GAMM</name>
<dbReference type="InterPro" id="IPR007421">
    <property type="entry name" value="Schlafen_AlbA_2_dom"/>
</dbReference>
<dbReference type="PANTHER" id="PTHR30595">
    <property type="entry name" value="GLPR-RELATED TRANSCRIPTIONAL REPRESSOR"/>
    <property type="match status" value="1"/>
</dbReference>
<keyword evidence="2" id="KW-0067">ATP-binding</keyword>
<dbReference type="InterPro" id="IPR038461">
    <property type="entry name" value="Schlafen_AlbA_2_dom_sf"/>
</dbReference>
<evidence type="ECO:0000313" key="2">
    <source>
        <dbReference type="EMBL" id="MDO6423747.1"/>
    </source>
</evidence>
<dbReference type="Gene3D" id="3.30.950.30">
    <property type="entry name" value="Schlafen, AAA domain"/>
    <property type="match status" value="1"/>
</dbReference>
<dbReference type="GO" id="GO:0005524">
    <property type="term" value="F:ATP binding"/>
    <property type="evidence" value="ECO:0007669"/>
    <property type="project" value="UniProtKB-KW"/>
</dbReference>
<dbReference type="EMBL" id="JAUOPB010000011">
    <property type="protein sequence ID" value="MDO6423747.1"/>
    <property type="molecule type" value="Genomic_DNA"/>
</dbReference>
<proteinExistence type="predicted"/>